<evidence type="ECO:0000313" key="3">
    <source>
        <dbReference type="Proteomes" id="UP001500274"/>
    </source>
</evidence>
<feature type="region of interest" description="Disordered" evidence="1">
    <location>
        <begin position="34"/>
        <end position="87"/>
    </location>
</feature>
<evidence type="ECO:0000256" key="1">
    <source>
        <dbReference type="SAM" id="MobiDB-lite"/>
    </source>
</evidence>
<accession>A0ABN3PFJ2</accession>
<sequence length="87" mass="9575">MAELCTKYGVRNPPAQFDAKEWTSHVLNSRATNTREIVMSNAENTRHDERDEKKSHDSAASAGSESQEEGEAAMDAAEEAVVDHGRD</sequence>
<dbReference type="EMBL" id="BAAARI010000012">
    <property type="protein sequence ID" value="GAA2580434.1"/>
    <property type="molecule type" value="Genomic_DNA"/>
</dbReference>
<keyword evidence="3" id="KW-1185">Reference proteome</keyword>
<feature type="compositionally biased region" description="Acidic residues" evidence="1">
    <location>
        <begin position="66"/>
        <end position="80"/>
    </location>
</feature>
<proteinExistence type="predicted"/>
<dbReference type="Proteomes" id="UP001500274">
    <property type="component" value="Unassembled WGS sequence"/>
</dbReference>
<gene>
    <name evidence="2" type="ORF">GCM10009862_19540</name>
</gene>
<protein>
    <submittedName>
        <fullName evidence="2">Uncharacterized protein</fullName>
    </submittedName>
</protein>
<feature type="compositionally biased region" description="Basic and acidic residues" evidence="1">
    <location>
        <begin position="44"/>
        <end position="57"/>
    </location>
</feature>
<evidence type="ECO:0000313" key="2">
    <source>
        <dbReference type="EMBL" id="GAA2580434.1"/>
    </source>
</evidence>
<organism evidence="2 3">
    <name type="scientific">Microbacterium binotii</name>
    <dbReference type="NCBI Taxonomy" id="462710"/>
    <lineage>
        <taxon>Bacteria</taxon>
        <taxon>Bacillati</taxon>
        <taxon>Actinomycetota</taxon>
        <taxon>Actinomycetes</taxon>
        <taxon>Micrococcales</taxon>
        <taxon>Microbacteriaceae</taxon>
        <taxon>Microbacterium</taxon>
    </lineage>
</organism>
<name>A0ABN3PFJ2_9MICO</name>
<reference evidence="2 3" key="1">
    <citation type="journal article" date="2019" name="Int. J. Syst. Evol. Microbiol.">
        <title>The Global Catalogue of Microorganisms (GCM) 10K type strain sequencing project: providing services to taxonomists for standard genome sequencing and annotation.</title>
        <authorList>
            <consortium name="The Broad Institute Genomics Platform"/>
            <consortium name="The Broad Institute Genome Sequencing Center for Infectious Disease"/>
            <person name="Wu L."/>
            <person name="Ma J."/>
        </authorList>
    </citation>
    <scope>NUCLEOTIDE SEQUENCE [LARGE SCALE GENOMIC DNA]</scope>
    <source>
        <strain evidence="2 3">JCM 16365</strain>
    </source>
</reference>
<comment type="caution">
    <text evidence="2">The sequence shown here is derived from an EMBL/GenBank/DDBJ whole genome shotgun (WGS) entry which is preliminary data.</text>
</comment>